<feature type="transmembrane region" description="Helical" evidence="2">
    <location>
        <begin position="23"/>
        <end position="43"/>
    </location>
</feature>
<keyword evidence="2" id="KW-0812">Transmembrane</keyword>
<keyword evidence="2" id="KW-1133">Transmembrane helix</keyword>
<dbReference type="AlphaFoldDB" id="A0AAJ7BZU2"/>
<proteinExistence type="predicted"/>
<evidence type="ECO:0000313" key="4">
    <source>
        <dbReference type="RefSeq" id="XP_015598347.1"/>
    </source>
</evidence>
<protein>
    <submittedName>
        <fullName evidence="4">Uncharacterized protein LOC107269218</fullName>
    </submittedName>
</protein>
<dbReference type="CTD" id="41711"/>
<dbReference type="GeneID" id="107269218"/>
<feature type="compositionally biased region" description="Polar residues" evidence="1">
    <location>
        <begin position="56"/>
        <end position="71"/>
    </location>
</feature>
<dbReference type="KEGG" id="ccin:107269218"/>
<feature type="region of interest" description="Disordered" evidence="1">
    <location>
        <begin position="53"/>
        <end position="75"/>
    </location>
</feature>
<feature type="compositionally biased region" description="Acidic residues" evidence="1">
    <location>
        <begin position="143"/>
        <end position="155"/>
    </location>
</feature>
<reference evidence="4" key="1">
    <citation type="submission" date="2025-08" db="UniProtKB">
        <authorList>
            <consortium name="RefSeq"/>
        </authorList>
    </citation>
    <scope>IDENTIFICATION</scope>
</reference>
<evidence type="ECO:0000256" key="1">
    <source>
        <dbReference type="SAM" id="MobiDB-lite"/>
    </source>
</evidence>
<gene>
    <name evidence="4" type="primary">LOC107269218</name>
</gene>
<dbReference type="Proteomes" id="UP000694920">
    <property type="component" value="Unplaced"/>
</dbReference>
<dbReference type="RefSeq" id="XP_015598347.1">
    <property type="nucleotide sequence ID" value="XM_015742861.2"/>
</dbReference>
<evidence type="ECO:0000256" key="2">
    <source>
        <dbReference type="SAM" id="Phobius"/>
    </source>
</evidence>
<accession>A0AAJ7BZU2</accession>
<keyword evidence="2" id="KW-0472">Membrane</keyword>
<organism evidence="3 4">
    <name type="scientific">Cephus cinctus</name>
    <name type="common">Wheat stem sawfly</name>
    <dbReference type="NCBI Taxonomy" id="211228"/>
    <lineage>
        <taxon>Eukaryota</taxon>
        <taxon>Metazoa</taxon>
        <taxon>Ecdysozoa</taxon>
        <taxon>Arthropoda</taxon>
        <taxon>Hexapoda</taxon>
        <taxon>Insecta</taxon>
        <taxon>Pterygota</taxon>
        <taxon>Neoptera</taxon>
        <taxon>Endopterygota</taxon>
        <taxon>Hymenoptera</taxon>
        <taxon>Cephoidea</taxon>
        <taxon>Cephidae</taxon>
        <taxon>Cephus</taxon>
    </lineage>
</organism>
<name>A0AAJ7BZU2_CEPCN</name>
<evidence type="ECO:0000313" key="3">
    <source>
        <dbReference type="Proteomes" id="UP000694920"/>
    </source>
</evidence>
<keyword evidence="3" id="KW-1185">Reference proteome</keyword>
<sequence>MRVNHGIVASRGIVTLTTTTRTLIFIVVFCFASCAAGSCLSYGHSCWGAHGKRSGNFENSPTRSGLTQNSKNDADQEAALPSLDDQWILSRMVTRQFHVPSSAKFHTKWYDVPKMKLLPRKWDNENSEIVAENQNYPHRYRADDEDDEQDGENENEMNMQNGQQIRSESTDPRDETDEVLLLPSQKEYGKRLRKSRILRFFKLLNNDIEKLE</sequence>
<feature type="region of interest" description="Disordered" evidence="1">
    <location>
        <begin position="130"/>
        <end position="185"/>
    </location>
</feature>